<gene>
    <name evidence="1" type="primary">CCD4a_2</name>
    <name evidence="1" type="ORF">CASFOL_010980</name>
</gene>
<sequence length="35" mass="3788">MYAKSPNLDISPPVKLPQRIPVGFHGLLLSKGISI</sequence>
<dbReference type="EC" id="1.13.11.51" evidence="1"/>
<dbReference type="AlphaFoldDB" id="A0ABD3DU84"/>
<keyword evidence="1" id="KW-0560">Oxidoreductase</keyword>
<keyword evidence="1" id="KW-0223">Dioxygenase</keyword>
<protein>
    <submittedName>
        <fullName evidence="1">Carotenoid cleavage dioxygenase 4</fullName>
        <ecNumber evidence="1">1.13.11.51</ecNumber>
    </submittedName>
</protein>
<dbReference type="Proteomes" id="UP001632038">
    <property type="component" value="Unassembled WGS sequence"/>
</dbReference>
<reference evidence="2" key="1">
    <citation type="journal article" date="2024" name="IScience">
        <title>Strigolactones Initiate the Formation of Haustorium-like Structures in Castilleja.</title>
        <authorList>
            <person name="Buerger M."/>
            <person name="Peterson D."/>
            <person name="Chory J."/>
        </authorList>
    </citation>
    <scope>NUCLEOTIDE SEQUENCE [LARGE SCALE GENOMIC DNA]</scope>
</reference>
<accession>A0ABD3DU84</accession>
<organism evidence="1 2">
    <name type="scientific">Castilleja foliolosa</name>
    <dbReference type="NCBI Taxonomy" id="1961234"/>
    <lineage>
        <taxon>Eukaryota</taxon>
        <taxon>Viridiplantae</taxon>
        <taxon>Streptophyta</taxon>
        <taxon>Embryophyta</taxon>
        <taxon>Tracheophyta</taxon>
        <taxon>Spermatophyta</taxon>
        <taxon>Magnoliopsida</taxon>
        <taxon>eudicotyledons</taxon>
        <taxon>Gunneridae</taxon>
        <taxon>Pentapetalae</taxon>
        <taxon>asterids</taxon>
        <taxon>lamiids</taxon>
        <taxon>Lamiales</taxon>
        <taxon>Orobanchaceae</taxon>
        <taxon>Pedicularideae</taxon>
        <taxon>Castillejinae</taxon>
        <taxon>Castilleja</taxon>
    </lineage>
</organism>
<proteinExistence type="predicted"/>
<evidence type="ECO:0000313" key="1">
    <source>
        <dbReference type="EMBL" id="KAL3645800.1"/>
    </source>
</evidence>
<dbReference type="EMBL" id="JAVIJP010000013">
    <property type="protein sequence ID" value="KAL3645800.1"/>
    <property type="molecule type" value="Genomic_DNA"/>
</dbReference>
<comment type="caution">
    <text evidence="1">The sequence shown here is derived from an EMBL/GenBank/DDBJ whole genome shotgun (WGS) entry which is preliminary data.</text>
</comment>
<keyword evidence="2" id="KW-1185">Reference proteome</keyword>
<name>A0ABD3DU84_9LAMI</name>
<dbReference type="GO" id="GO:0045549">
    <property type="term" value="F:9-cis-epoxycarotenoid dioxygenase activity"/>
    <property type="evidence" value="ECO:0007669"/>
    <property type="project" value="UniProtKB-EC"/>
</dbReference>
<evidence type="ECO:0000313" key="2">
    <source>
        <dbReference type="Proteomes" id="UP001632038"/>
    </source>
</evidence>